<comment type="subcellular location">
    <subcellularLocation>
        <location evidence="2">Cell membrane</location>
        <topology evidence="2">Single-pass type II membrane protein</topology>
    </subcellularLocation>
    <subcellularLocation>
        <location evidence="7">Membrane</location>
        <topology evidence="7">Single-pass type II membrane protein</topology>
    </subcellularLocation>
</comment>
<proteinExistence type="inferred from homology"/>
<dbReference type="GO" id="GO:0009003">
    <property type="term" value="F:signal peptidase activity"/>
    <property type="evidence" value="ECO:0007669"/>
    <property type="project" value="UniProtKB-EC"/>
</dbReference>
<feature type="transmembrane region" description="Helical" evidence="7">
    <location>
        <begin position="7"/>
        <end position="26"/>
    </location>
</feature>
<accession>A0A6B1D9N9</accession>
<organism evidence="9">
    <name type="scientific">Caldilineaceae bacterium SB0661_bin_32</name>
    <dbReference type="NCBI Taxonomy" id="2605255"/>
    <lineage>
        <taxon>Bacteria</taxon>
        <taxon>Bacillati</taxon>
        <taxon>Chloroflexota</taxon>
        <taxon>Caldilineae</taxon>
        <taxon>Caldilineales</taxon>
        <taxon>Caldilineaceae</taxon>
    </lineage>
</organism>
<dbReference type="InterPro" id="IPR019757">
    <property type="entry name" value="Pept_S26A_signal_pept_1_Lys-AS"/>
</dbReference>
<evidence type="ECO:0000313" key="9">
    <source>
        <dbReference type="EMBL" id="MYC95817.1"/>
    </source>
</evidence>
<dbReference type="PRINTS" id="PR00727">
    <property type="entry name" value="LEADERPTASE"/>
</dbReference>
<dbReference type="PANTHER" id="PTHR43390">
    <property type="entry name" value="SIGNAL PEPTIDASE I"/>
    <property type="match status" value="1"/>
</dbReference>
<dbReference type="GO" id="GO:0005886">
    <property type="term" value="C:plasma membrane"/>
    <property type="evidence" value="ECO:0007669"/>
    <property type="project" value="UniProtKB-SubCell"/>
</dbReference>
<evidence type="ECO:0000256" key="1">
    <source>
        <dbReference type="ARBA" id="ARBA00000677"/>
    </source>
</evidence>
<dbReference type="AlphaFoldDB" id="A0A6B1D9N9"/>
<dbReference type="InterPro" id="IPR019758">
    <property type="entry name" value="Pept_S26A_signal_pept_1_CS"/>
</dbReference>
<keyword evidence="7" id="KW-0472">Membrane</keyword>
<dbReference type="SUPFAM" id="SSF51306">
    <property type="entry name" value="LexA/Signal peptidase"/>
    <property type="match status" value="1"/>
</dbReference>
<dbReference type="InterPro" id="IPR000223">
    <property type="entry name" value="Pept_S26A_signal_pept_1"/>
</dbReference>
<feature type="active site" evidence="6">
    <location>
        <position position="78"/>
    </location>
</feature>
<feature type="domain" description="Peptidase S26" evidence="8">
    <location>
        <begin position="11"/>
        <end position="177"/>
    </location>
</feature>
<keyword evidence="5 7" id="KW-0378">Hydrolase</keyword>
<dbReference type="PROSITE" id="PS00761">
    <property type="entry name" value="SPASE_I_3"/>
    <property type="match status" value="1"/>
</dbReference>
<dbReference type="InterPro" id="IPR036286">
    <property type="entry name" value="LexA/Signal_pep-like_sf"/>
</dbReference>
<feature type="active site" evidence="6">
    <location>
        <position position="36"/>
    </location>
</feature>
<dbReference type="EMBL" id="VXMH01000067">
    <property type="protein sequence ID" value="MYC95817.1"/>
    <property type="molecule type" value="Genomic_DNA"/>
</dbReference>
<keyword evidence="7" id="KW-0812">Transmembrane</keyword>
<keyword evidence="7" id="KW-0645">Protease</keyword>
<comment type="caution">
    <text evidence="9">The sequence shown here is derived from an EMBL/GenBank/DDBJ whole genome shotgun (WGS) entry which is preliminary data.</text>
</comment>
<evidence type="ECO:0000259" key="8">
    <source>
        <dbReference type="Pfam" id="PF10502"/>
    </source>
</evidence>
<evidence type="ECO:0000256" key="4">
    <source>
        <dbReference type="ARBA" id="ARBA00013208"/>
    </source>
</evidence>
<dbReference type="Gene3D" id="2.10.109.10">
    <property type="entry name" value="Umud Fragment, subunit A"/>
    <property type="match status" value="1"/>
</dbReference>
<dbReference type="CDD" id="cd06530">
    <property type="entry name" value="S26_SPase_I"/>
    <property type="match status" value="1"/>
</dbReference>
<dbReference type="Pfam" id="PF10502">
    <property type="entry name" value="Peptidase_S26"/>
    <property type="match status" value="1"/>
</dbReference>
<evidence type="ECO:0000256" key="5">
    <source>
        <dbReference type="ARBA" id="ARBA00022801"/>
    </source>
</evidence>
<dbReference type="InterPro" id="IPR019533">
    <property type="entry name" value="Peptidase_S26"/>
</dbReference>
<keyword evidence="7" id="KW-1133">Transmembrane helix</keyword>
<evidence type="ECO:0000256" key="7">
    <source>
        <dbReference type="RuleBase" id="RU362042"/>
    </source>
</evidence>
<dbReference type="PANTHER" id="PTHR43390:SF1">
    <property type="entry name" value="CHLOROPLAST PROCESSING PEPTIDASE"/>
    <property type="match status" value="1"/>
</dbReference>
<evidence type="ECO:0000256" key="3">
    <source>
        <dbReference type="ARBA" id="ARBA00009370"/>
    </source>
</evidence>
<comment type="similarity">
    <text evidence="3 7">Belongs to the peptidase S26 family.</text>
</comment>
<evidence type="ECO:0000256" key="6">
    <source>
        <dbReference type="PIRSR" id="PIRSR600223-1"/>
    </source>
</evidence>
<gene>
    <name evidence="9" type="primary">lepB</name>
    <name evidence="9" type="ORF">F4X14_12710</name>
</gene>
<dbReference type="PROSITE" id="PS00760">
    <property type="entry name" value="SPASE_I_2"/>
    <property type="match status" value="1"/>
</dbReference>
<reference evidence="9" key="1">
    <citation type="submission" date="2019-09" db="EMBL/GenBank/DDBJ databases">
        <title>Characterisation of the sponge microbiome using genome-centric metagenomics.</title>
        <authorList>
            <person name="Engelberts J.P."/>
            <person name="Robbins S.J."/>
            <person name="De Goeij J.M."/>
            <person name="Aranda M."/>
            <person name="Bell S.C."/>
            <person name="Webster N.S."/>
        </authorList>
    </citation>
    <scope>NUCLEOTIDE SEQUENCE</scope>
    <source>
        <strain evidence="9">SB0661_bin_32</strain>
    </source>
</reference>
<dbReference type="GO" id="GO:0004252">
    <property type="term" value="F:serine-type endopeptidase activity"/>
    <property type="evidence" value="ECO:0007669"/>
    <property type="project" value="InterPro"/>
</dbReference>
<dbReference type="GO" id="GO:0006465">
    <property type="term" value="P:signal peptide processing"/>
    <property type="evidence" value="ECO:0007669"/>
    <property type="project" value="InterPro"/>
</dbReference>
<dbReference type="EC" id="3.4.21.89" evidence="4 7"/>
<protein>
    <recommendedName>
        <fullName evidence="4 7">Signal peptidase I</fullName>
        <ecNumber evidence="4 7">3.4.21.89</ecNumber>
    </recommendedName>
</protein>
<sequence>MCKVVSALRNIIIPVGVLILLTHLFVGQVTTVRGQSMQPGFRPDDHLVVEKVSLYWREPRHNEIVVLSVPESEGLIIKRVVGLPGDTVEIQRGHIFVNSREVAPPYDIAPRWRVLVGGNEVDAPSRFGDSHSSYGPITLADDRYFVLGDNRDNSIDSRSYGPVPRNTIRGRVLLRYWPPHRFAVFR</sequence>
<evidence type="ECO:0000256" key="2">
    <source>
        <dbReference type="ARBA" id="ARBA00004401"/>
    </source>
</evidence>
<comment type="catalytic activity">
    <reaction evidence="1 7">
        <text>Cleavage of hydrophobic, N-terminal signal or leader sequences from secreted and periplasmic proteins.</text>
        <dbReference type="EC" id="3.4.21.89"/>
    </reaction>
</comment>
<dbReference type="NCBIfam" id="TIGR02227">
    <property type="entry name" value="sigpep_I_bact"/>
    <property type="match status" value="1"/>
</dbReference>
<name>A0A6B1D9N9_9CHLR</name>